<keyword evidence="1" id="KW-0472">Membrane</keyword>
<evidence type="ECO:0000313" key="2">
    <source>
        <dbReference type="EMBL" id="AZI57382.1"/>
    </source>
</evidence>
<dbReference type="PANTHER" id="PTHR41282:SF1">
    <property type="entry name" value="CONSERVED TRANSMEMBRANE PROTEIN-RELATED"/>
    <property type="match status" value="1"/>
</dbReference>
<feature type="transmembrane region" description="Helical" evidence="1">
    <location>
        <begin position="140"/>
        <end position="158"/>
    </location>
</feature>
<keyword evidence="3" id="KW-1185">Reference proteome</keyword>
<evidence type="ECO:0000313" key="3">
    <source>
        <dbReference type="Proteomes" id="UP000268084"/>
    </source>
</evidence>
<proteinExistence type="predicted"/>
<reference evidence="2 3" key="1">
    <citation type="submission" date="2018-11" db="EMBL/GenBank/DDBJ databases">
        <authorList>
            <person name="Da X."/>
        </authorList>
    </citation>
    <scope>NUCLEOTIDE SEQUENCE [LARGE SCALE GENOMIC DNA]</scope>
    <source>
        <strain evidence="2 3">S14-144</strain>
    </source>
</reference>
<dbReference type="PIRSF" id="PIRSF009160">
    <property type="entry name" value="UCP009160"/>
    <property type="match status" value="1"/>
</dbReference>
<accession>A0A3G8ZJ31</accession>
<dbReference type="KEGG" id="nak:EH165_03610"/>
<organism evidence="2 3">
    <name type="scientific">Nakamurella antarctica</name>
    <dbReference type="NCBI Taxonomy" id="1902245"/>
    <lineage>
        <taxon>Bacteria</taxon>
        <taxon>Bacillati</taxon>
        <taxon>Actinomycetota</taxon>
        <taxon>Actinomycetes</taxon>
        <taxon>Nakamurellales</taxon>
        <taxon>Nakamurellaceae</taxon>
        <taxon>Nakamurella</taxon>
    </lineage>
</organism>
<dbReference type="AlphaFoldDB" id="A0A3G8ZJ31"/>
<sequence>MEENTVANKSTNPALRSFTTPAASAATLQDMYNQPSFTPPTSPAAQRYLTVDDVVAKTATVVIVALLSALATIYLQKSAIVPGIYSLVIPAAIVGFVLALIVIFKRSSNPALILAYAVAEGVFLGGITGIFEGIRGFEGIGFQALAATMGVFIGMLVVYKTGAIRVTPKFTKMIIGAMIGIVSLLIVNLVARLLGFDMGVRDGGTLSIIISLVIIVVAALSFLLDFDAIEGAIKQGAPATMAWYFAFSLMVTLVWLYLEILRLLSYLRSN</sequence>
<dbReference type="EMBL" id="CP034170">
    <property type="protein sequence ID" value="AZI57382.1"/>
    <property type="molecule type" value="Genomic_DNA"/>
</dbReference>
<feature type="transmembrane region" description="Helical" evidence="1">
    <location>
        <begin position="236"/>
        <end position="258"/>
    </location>
</feature>
<protein>
    <submittedName>
        <fullName evidence="2">Bax inhibitor-1/YccA family protein</fullName>
    </submittedName>
</protein>
<feature type="transmembrane region" description="Helical" evidence="1">
    <location>
        <begin position="203"/>
        <end position="224"/>
    </location>
</feature>
<feature type="transmembrane region" description="Helical" evidence="1">
    <location>
        <begin position="80"/>
        <end position="104"/>
    </location>
</feature>
<dbReference type="Pfam" id="PF12811">
    <property type="entry name" value="BaxI_1"/>
    <property type="match status" value="1"/>
</dbReference>
<feature type="transmembrane region" description="Helical" evidence="1">
    <location>
        <begin position="170"/>
        <end position="191"/>
    </location>
</feature>
<keyword evidence="1" id="KW-1133">Transmembrane helix</keyword>
<keyword evidence="1" id="KW-0812">Transmembrane</keyword>
<dbReference type="OrthoDB" id="116480at2"/>
<reference evidence="2 3" key="2">
    <citation type="submission" date="2018-12" db="EMBL/GenBank/DDBJ databases">
        <title>Nakamurella antarcticus sp. nov., isolated from Antarctica South Shetland Islands soil.</title>
        <authorList>
            <person name="Peng F."/>
        </authorList>
    </citation>
    <scope>NUCLEOTIDE SEQUENCE [LARGE SCALE GENOMIC DNA]</scope>
    <source>
        <strain evidence="2 3">S14-144</strain>
    </source>
</reference>
<feature type="transmembrane region" description="Helical" evidence="1">
    <location>
        <begin position="54"/>
        <end position="74"/>
    </location>
</feature>
<evidence type="ECO:0000256" key="1">
    <source>
        <dbReference type="SAM" id="Phobius"/>
    </source>
</evidence>
<feature type="transmembrane region" description="Helical" evidence="1">
    <location>
        <begin position="111"/>
        <end position="134"/>
    </location>
</feature>
<gene>
    <name evidence="2" type="ORF">EH165_03610</name>
</gene>
<dbReference type="InterPro" id="IPR010539">
    <property type="entry name" value="BaxI_1-like"/>
</dbReference>
<dbReference type="Proteomes" id="UP000268084">
    <property type="component" value="Chromosome"/>
</dbReference>
<dbReference type="PANTHER" id="PTHR41282">
    <property type="entry name" value="CONSERVED TRANSMEMBRANE PROTEIN-RELATED"/>
    <property type="match status" value="1"/>
</dbReference>
<name>A0A3G8ZJ31_9ACTN</name>